<dbReference type="Gene3D" id="2.60.40.420">
    <property type="entry name" value="Cupredoxins - blue copper proteins"/>
    <property type="match status" value="3"/>
</dbReference>
<evidence type="ECO:0000256" key="1">
    <source>
        <dbReference type="ARBA" id="ARBA00022723"/>
    </source>
</evidence>
<dbReference type="InterPro" id="IPR006376">
    <property type="entry name" value="Cu-R_CopA"/>
</dbReference>
<evidence type="ECO:0000259" key="8">
    <source>
        <dbReference type="Pfam" id="PF07732"/>
    </source>
</evidence>
<feature type="domain" description="Plastocyanin-like" evidence="7">
    <location>
        <begin position="475"/>
        <end position="591"/>
    </location>
</feature>
<feature type="region of interest" description="Disordered" evidence="4">
    <location>
        <begin position="359"/>
        <end position="406"/>
    </location>
</feature>
<keyword evidence="3" id="KW-0186">Copper</keyword>
<dbReference type="Pfam" id="PF07731">
    <property type="entry name" value="Cu-oxidase_2"/>
    <property type="match status" value="1"/>
</dbReference>
<feature type="domain" description="Plastocyanin-like" evidence="8">
    <location>
        <begin position="47"/>
        <end position="153"/>
    </location>
</feature>
<dbReference type="PANTHER" id="PTHR11709">
    <property type="entry name" value="MULTI-COPPER OXIDASE"/>
    <property type="match status" value="1"/>
</dbReference>
<evidence type="ECO:0000313" key="10">
    <source>
        <dbReference type="Proteomes" id="UP001198862"/>
    </source>
</evidence>
<dbReference type="EMBL" id="JAJISD010000007">
    <property type="protein sequence ID" value="MCC8430557.1"/>
    <property type="molecule type" value="Genomic_DNA"/>
</dbReference>
<dbReference type="PANTHER" id="PTHR11709:SF394">
    <property type="entry name" value="FI03373P-RELATED"/>
    <property type="match status" value="1"/>
</dbReference>
<dbReference type="SUPFAM" id="SSF49503">
    <property type="entry name" value="Cupredoxins"/>
    <property type="match status" value="3"/>
</dbReference>
<organism evidence="9 10">
    <name type="scientific">Reyranella aquatilis</name>
    <dbReference type="NCBI Taxonomy" id="2035356"/>
    <lineage>
        <taxon>Bacteria</taxon>
        <taxon>Pseudomonadati</taxon>
        <taxon>Pseudomonadota</taxon>
        <taxon>Alphaproteobacteria</taxon>
        <taxon>Hyphomicrobiales</taxon>
        <taxon>Reyranellaceae</taxon>
        <taxon>Reyranella</taxon>
    </lineage>
</organism>
<protein>
    <submittedName>
        <fullName evidence="9">Copper resistance system multicopper oxidase</fullName>
    </submittedName>
</protein>
<dbReference type="InterPro" id="IPR008972">
    <property type="entry name" value="Cupredoxin"/>
</dbReference>
<feature type="chain" id="PRO_5045207356" evidence="5">
    <location>
        <begin position="25"/>
        <end position="593"/>
    </location>
</feature>
<dbReference type="Pfam" id="PF00394">
    <property type="entry name" value="Cu-oxidase"/>
    <property type="match status" value="1"/>
</dbReference>
<evidence type="ECO:0000256" key="2">
    <source>
        <dbReference type="ARBA" id="ARBA00023002"/>
    </source>
</evidence>
<dbReference type="CDD" id="cd13896">
    <property type="entry name" value="CuRO_3_CopA"/>
    <property type="match status" value="1"/>
</dbReference>
<dbReference type="PROSITE" id="PS51318">
    <property type="entry name" value="TAT"/>
    <property type="match status" value="1"/>
</dbReference>
<name>A0ABS8KXU8_9HYPH</name>
<keyword evidence="2" id="KW-0560">Oxidoreductase</keyword>
<accession>A0ABS8KXU8</accession>
<dbReference type="RefSeq" id="WP_230551722.1">
    <property type="nucleotide sequence ID" value="NZ_JAJISD010000007.1"/>
</dbReference>
<dbReference type="Proteomes" id="UP001198862">
    <property type="component" value="Unassembled WGS sequence"/>
</dbReference>
<dbReference type="InterPro" id="IPR034279">
    <property type="entry name" value="CuRO_3_CopA"/>
</dbReference>
<gene>
    <name evidence="9" type="ORF">LJ725_16400</name>
</gene>
<comment type="caution">
    <text evidence="9">The sequence shown here is derived from an EMBL/GenBank/DDBJ whole genome shotgun (WGS) entry which is preliminary data.</text>
</comment>
<sequence length="593" mass="64464">MVTRRQFVQGLTASAALAGMPLGAALAGGAPQVLTGTDFKLELAPMPVNITGRPRTATAINGTIPGPILRWREGDTVTLAVTNRLPFTSSIHWHGIRLPTGMDGVPGLSFKGIAAGETFTYRFRVPQSGTYWYHAHGPEEQTGVYGSIVIDPKGGFAQRFDRDYVVVLSDWSDETPTQIISNLKFQSDYYNYGRRTVGTFVDDTKREGLGPTVSDRLLWGNMRMAPTDILDVTGATYTYLLNGAPPAANWTALFKPGERVRLRFIDAGTMSIFDIRIPGLPMTVIQTDGNDIIPVTADEFRIGPGETYDVIVEPRDARAYTIFVQSQDRSGFARGTLAPRAGMAAEIPPMDPRPLRTMADMGMQHGPGGHGSASTSATGNDPHAGNGGAAQSAPDPHAGHAMPGSGPAAMTGSIAVVGMTPEQAAARLSGNVAVDNIAMAPMNRLGEAGGGLDGNGRRVLRYTDLRRPIPANDPRPPTKEIIVHLTGNMERFMWSIDGIKFSQAAPIVLQRNERVRFTIINDTMMDHPMHLHGVWSELENGQGEHRPYKHTILVKPGERLSYLVTADEPGRWAFHCHLLYHMELGMMREVRIL</sequence>
<evidence type="ECO:0000256" key="5">
    <source>
        <dbReference type="SAM" id="SignalP"/>
    </source>
</evidence>
<dbReference type="NCBIfam" id="TIGR01480">
    <property type="entry name" value="copper_res_A"/>
    <property type="match status" value="1"/>
</dbReference>
<dbReference type="Pfam" id="PF07732">
    <property type="entry name" value="Cu-oxidase_3"/>
    <property type="match status" value="1"/>
</dbReference>
<dbReference type="InterPro" id="IPR006311">
    <property type="entry name" value="TAT_signal"/>
</dbReference>
<dbReference type="InterPro" id="IPR045087">
    <property type="entry name" value="Cu-oxidase_fam"/>
</dbReference>
<proteinExistence type="predicted"/>
<keyword evidence="10" id="KW-1185">Reference proteome</keyword>
<feature type="domain" description="Plastocyanin-like" evidence="6">
    <location>
        <begin position="229"/>
        <end position="327"/>
    </location>
</feature>
<dbReference type="InterPro" id="IPR002355">
    <property type="entry name" value="Cu_oxidase_Cu_BS"/>
</dbReference>
<keyword evidence="1" id="KW-0479">Metal-binding</keyword>
<dbReference type="PROSITE" id="PS00080">
    <property type="entry name" value="MULTICOPPER_OXIDASE2"/>
    <property type="match status" value="1"/>
</dbReference>
<feature type="signal peptide" evidence="5">
    <location>
        <begin position="1"/>
        <end position="24"/>
    </location>
</feature>
<evidence type="ECO:0000256" key="3">
    <source>
        <dbReference type="ARBA" id="ARBA00023008"/>
    </source>
</evidence>
<keyword evidence="5" id="KW-0732">Signal</keyword>
<dbReference type="InterPro" id="IPR011706">
    <property type="entry name" value="Cu-oxidase_C"/>
</dbReference>
<dbReference type="InterPro" id="IPR001117">
    <property type="entry name" value="Cu-oxidase_2nd"/>
</dbReference>
<evidence type="ECO:0000256" key="4">
    <source>
        <dbReference type="SAM" id="MobiDB-lite"/>
    </source>
</evidence>
<dbReference type="InterPro" id="IPR034282">
    <property type="entry name" value="CuRO_2_CopA"/>
</dbReference>
<dbReference type="InterPro" id="IPR011707">
    <property type="entry name" value="Cu-oxidase-like_N"/>
</dbReference>
<evidence type="ECO:0000259" key="6">
    <source>
        <dbReference type="Pfam" id="PF00394"/>
    </source>
</evidence>
<evidence type="ECO:0000313" key="9">
    <source>
        <dbReference type="EMBL" id="MCC8430557.1"/>
    </source>
</evidence>
<evidence type="ECO:0000259" key="7">
    <source>
        <dbReference type="Pfam" id="PF07731"/>
    </source>
</evidence>
<reference evidence="9 10" key="1">
    <citation type="submission" date="2021-11" db="EMBL/GenBank/DDBJ databases">
        <authorList>
            <person name="Lee D.-H."/>
            <person name="Kim S.-B."/>
        </authorList>
    </citation>
    <scope>NUCLEOTIDE SEQUENCE [LARGE SCALE GENOMIC DNA]</scope>
    <source>
        <strain evidence="9 10">KCTC 52223</strain>
    </source>
</reference>
<dbReference type="CDD" id="cd13874">
    <property type="entry name" value="CuRO_2_CopA"/>
    <property type="match status" value="1"/>
</dbReference>